<dbReference type="Proteomes" id="UP000324222">
    <property type="component" value="Unassembled WGS sequence"/>
</dbReference>
<gene>
    <name evidence="2" type="ORF">E2C01_051010</name>
</gene>
<sequence length="175" mass="19534">MFPPAFVHSVGNDLMSDAHYHGQDKNFVRVKRQEVTSQRGNNVVATHSYDLQRTCYTVTRRSLRSSILTCECQTSDNRILRRTVGSPLQVCLVKKTMGIKKGLTGRKKSKQINPEQSATPPPRSSTPLQETPVEEAAEPSQQAHPNDLVLHDDVRLEEQRQPADPGSAYRARTAG</sequence>
<dbReference type="AlphaFoldDB" id="A0A5B7G9U7"/>
<feature type="region of interest" description="Disordered" evidence="1">
    <location>
        <begin position="102"/>
        <end position="175"/>
    </location>
</feature>
<evidence type="ECO:0000313" key="3">
    <source>
        <dbReference type="Proteomes" id="UP000324222"/>
    </source>
</evidence>
<accession>A0A5B7G9U7</accession>
<protein>
    <submittedName>
        <fullName evidence="2">Uncharacterized protein</fullName>
    </submittedName>
</protein>
<comment type="caution">
    <text evidence="2">The sequence shown here is derived from an EMBL/GenBank/DDBJ whole genome shotgun (WGS) entry which is preliminary data.</text>
</comment>
<feature type="compositionally biased region" description="Basic and acidic residues" evidence="1">
    <location>
        <begin position="149"/>
        <end position="161"/>
    </location>
</feature>
<reference evidence="2 3" key="1">
    <citation type="submission" date="2019-05" db="EMBL/GenBank/DDBJ databases">
        <title>Another draft genome of Portunus trituberculatus and its Hox gene families provides insights of decapod evolution.</title>
        <authorList>
            <person name="Jeong J.-H."/>
            <person name="Song I."/>
            <person name="Kim S."/>
            <person name="Choi T."/>
            <person name="Kim D."/>
            <person name="Ryu S."/>
            <person name="Kim W."/>
        </authorList>
    </citation>
    <scope>NUCLEOTIDE SEQUENCE [LARGE SCALE GENOMIC DNA]</scope>
    <source>
        <tissue evidence="2">Muscle</tissue>
    </source>
</reference>
<evidence type="ECO:0000313" key="2">
    <source>
        <dbReference type="EMBL" id="MPC57040.1"/>
    </source>
</evidence>
<name>A0A5B7G9U7_PORTR</name>
<evidence type="ECO:0000256" key="1">
    <source>
        <dbReference type="SAM" id="MobiDB-lite"/>
    </source>
</evidence>
<organism evidence="2 3">
    <name type="scientific">Portunus trituberculatus</name>
    <name type="common">Swimming crab</name>
    <name type="synonym">Neptunus trituberculatus</name>
    <dbReference type="NCBI Taxonomy" id="210409"/>
    <lineage>
        <taxon>Eukaryota</taxon>
        <taxon>Metazoa</taxon>
        <taxon>Ecdysozoa</taxon>
        <taxon>Arthropoda</taxon>
        <taxon>Crustacea</taxon>
        <taxon>Multicrustacea</taxon>
        <taxon>Malacostraca</taxon>
        <taxon>Eumalacostraca</taxon>
        <taxon>Eucarida</taxon>
        <taxon>Decapoda</taxon>
        <taxon>Pleocyemata</taxon>
        <taxon>Brachyura</taxon>
        <taxon>Eubrachyura</taxon>
        <taxon>Portunoidea</taxon>
        <taxon>Portunidae</taxon>
        <taxon>Portuninae</taxon>
        <taxon>Portunus</taxon>
    </lineage>
</organism>
<dbReference type="EMBL" id="VSRR010014453">
    <property type="protein sequence ID" value="MPC57040.1"/>
    <property type="molecule type" value="Genomic_DNA"/>
</dbReference>
<proteinExistence type="predicted"/>
<keyword evidence="3" id="KW-1185">Reference proteome</keyword>